<keyword evidence="1 3" id="KW-0378">Hydrolase</keyword>
<dbReference type="PRINTS" id="PR00111">
    <property type="entry name" value="ABHYDROLASE"/>
</dbReference>
<dbReference type="PANTHER" id="PTHR43798:SF31">
    <property type="entry name" value="AB HYDROLASE SUPERFAMILY PROTEIN YCLE"/>
    <property type="match status" value="1"/>
</dbReference>
<dbReference type="RefSeq" id="WP_317016163.1">
    <property type="nucleotide sequence ID" value="NZ_CP136511.1"/>
</dbReference>
<dbReference type="InterPro" id="IPR029058">
    <property type="entry name" value="AB_hydrolase_fold"/>
</dbReference>
<reference evidence="3 4" key="1">
    <citation type="submission" date="2023-10" db="EMBL/GenBank/DDBJ databases">
        <title>Surface-active antibiotics is a multifunctional adaptation for post-fire microbes.</title>
        <authorList>
            <person name="Liu M.D."/>
            <person name="Du Y."/>
            <person name="Koupaei S.K."/>
            <person name="Kim N.R."/>
            <person name="Zhang W."/>
            <person name="Traxler M.F."/>
        </authorList>
    </citation>
    <scope>NUCLEOTIDE SEQUENCE [LARGE SCALE GENOMIC DNA]</scope>
    <source>
        <strain evidence="3 4">F3</strain>
    </source>
</reference>
<dbReference type="SUPFAM" id="SSF53474">
    <property type="entry name" value="alpha/beta-Hydrolases"/>
    <property type="match status" value="1"/>
</dbReference>
<evidence type="ECO:0000259" key="2">
    <source>
        <dbReference type="Pfam" id="PF12697"/>
    </source>
</evidence>
<dbReference type="Proteomes" id="UP001302652">
    <property type="component" value="Chromosome 3"/>
</dbReference>
<name>A0ABZ0EAR3_9BURK</name>
<feature type="domain" description="AB hydrolase-1" evidence="2">
    <location>
        <begin position="15"/>
        <end position="240"/>
    </location>
</feature>
<keyword evidence="4" id="KW-1185">Reference proteome</keyword>
<sequence>MSYFTLERDGANPPVVLLHGFCQSSAYWEPTADLLAAAGIRCVAPDLPGFGASADETGPYTMTGLADSLARLLNARGIARITLIGGSMGGVVAQHFVLRYPECVDRLLLVATGATTADPAAALAKADAMEAAPWDEAAITPVVNGFFLHPPSDAELARFRSVALKAAPSAAVEAARSNAVNDTLGQLPSIAVPTMIIQGRHDRARTPEHGELMRERIPGATLAVIEDAGHTPQLEQANAFHEVALPFLLAARVNGPATGRT</sequence>
<evidence type="ECO:0000256" key="1">
    <source>
        <dbReference type="ARBA" id="ARBA00022801"/>
    </source>
</evidence>
<dbReference type="InterPro" id="IPR000639">
    <property type="entry name" value="Epox_hydrolase-like"/>
</dbReference>
<dbReference type="InterPro" id="IPR050266">
    <property type="entry name" value="AB_hydrolase_sf"/>
</dbReference>
<dbReference type="EMBL" id="CP136511">
    <property type="protein sequence ID" value="WOD14323.1"/>
    <property type="molecule type" value="Genomic_DNA"/>
</dbReference>
<dbReference type="GO" id="GO:0016787">
    <property type="term" value="F:hydrolase activity"/>
    <property type="evidence" value="ECO:0007669"/>
    <property type="project" value="UniProtKB-KW"/>
</dbReference>
<dbReference type="Gene3D" id="3.40.50.1820">
    <property type="entry name" value="alpha/beta hydrolase"/>
    <property type="match status" value="1"/>
</dbReference>
<dbReference type="Pfam" id="PF12697">
    <property type="entry name" value="Abhydrolase_6"/>
    <property type="match status" value="1"/>
</dbReference>
<protein>
    <submittedName>
        <fullName evidence="3">Alpha/beta hydrolase</fullName>
    </submittedName>
</protein>
<gene>
    <name evidence="3" type="ORF">RW095_02205</name>
</gene>
<evidence type="ECO:0000313" key="4">
    <source>
        <dbReference type="Proteomes" id="UP001302652"/>
    </source>
</evidence>
<dbReference type="PRINTS" id="PR00412">
    <property type="entry name" value="EPOXHYDRLASE"/>
</dbReference>
<accession>A0ABZ0EAR3</accession>
<dbReference type="InterPro" id="IPR000073">
    <property type="entry name" value="AB_hydrolase_1"/>
</dbReference>
<proteinExistence type="predicted"/>
<dbReference type="PANTHER" id="PTHR43798">
    <property type="entry name" value="MONOACYLGLYCEROL LIPASE"/>
    <property type="match status" value="1"/>
</dbReference>
<organism evidence="3 4">
    <name type="scientific">Paraburkholderia kirstenboschensis</name>
    <dbReference type="NCBI Taxonomy" id="1245436"/>
    <lineage>
        <taxon>Bacteria</taxon>
        <taxon>Pseudomonadati</taxon>
        <taxon>Pseudomonadota</taxon>
        <taxon>Betaproteobacteria</taxon>
        <taxon>Burkholderiales</taxon>
        <taxon>Burkholderiaceae</taxon>
        <taxon>Paraburkholderia</taxon>
    </lineage>
</organism>
<evidence type="ECO:0000313" key="3">
    <source>
        <dbReference type="EMBL" id="WOD14323.1"/>
    </source>
</evidence>